<proteinExistence type="predicted"/>
<dbReference type="Pfam" id="PF24896">
    <property type="entry name" value="Receiver_CRE1"/>
    <property type="match status" value="1"/>
</dbReference>
<protein>
    <recommendedName>
        <fullName evidence="1">AHK4/CRE1/WOL first receiver domain-containing protein</fullName>
    </recommendedName>
</protein>
<reference evidence="2 3" key="1">
    <citation type="submission" date="2020-01" db="EMBL/GenBank/DDBJ databases">
        <title>Genome sequence of Arachis hypogaea, cultivar Shitouqi.</title>
        <authorList>
            <person name="Zhuang W."/>
            <person name="Chen H."/>
            <person name="Varshney R."/>
            <person name="Wang D."/>
            <person name="Ming R."/>
        </authorList>
    </citation>
    <scope>NUCLEOTIDE SEQUENCE [LARGE SCALE GENOMIC DNA]</scope>
    <source>
        <tissue evidence="2">Young leaf</tissue>
    </source>
</reference>
<accession>A0A6B9VFM0</accession>
<gene>
    <name evidence="2" type="ORF">DS421_19g673710</name>
</gene>
<evidence type="ECO:0000313" key="3">
    <source>
        <dbReference type="Proteomes" id="UP000464620"/>
    </source>
</evidence>
<dbReference type="Proteomes" id="UP000464620">
    <property type="component" value="Chromosome B09"/>
</dbReference>
<feature type="domain" description="AHK4/CRE1/WOL first receiver" evidence="1">
    <location>
        <begin position="103"/>
        <end position="151"/>
    </location>
</feature>
<evidence type="ECO:0000259" key="1">
    <source>
        <dbReference type="Pfam" id="PF24896"/>
    </source>
</evidence>
<sequence length="153" mass="16715">MHPWCQLLDSCKEGTFLEGGLLLWGPSLTRYIRGGSYLSPRYVTLLSDDLSVGVLLQVIPPPPDVLRSSAAPSLIPHSKIGGNPLPRFRDLHEPSGNPIYRTLSIQAKVANHIKKSVSLCGKNGSLSSGLFQLNIFLVEKDSWFSGEDGVFNI</sequence>
<name>A0A6B9VFM0_ARAHY</name>
<dbReference type="EMBL" id="CP031001">
    <property type="protein sequence ID" value="QHN79875.1"/>
    <property type="molecule type" value="Genomic_DNA"/>
</dbReference>
<organism evidence="2 3">
    <name type="scientific">Arachis hypogaea</name>
    <name type="common">Peanut</name>
    <dbReference type="NCBI Taxonomy" id="3818"/>
    <lineage>
        <taxon>Eukaryota</taxon>
        <taxon>Viridiplantae</taxon>
        <taxon>Streptophyta</taxon>
        <taxon>Embryophyta</taxon>
        <taxon>Tracheophyta</taxon>
        <taxon>Spermatophyta</taxon>
        <taxon>Magnoliopsida</taxon>
        <taxon>eudicotyledons</taxon>
        <taxon>Gunneridae</taxon>
        <taxon>Pentapetalae</taxon>
        <taxon>rosids</taxon>
        <taxon>fabids</taxon>
        <taxon>Fabales</taxon>
        <taxon>Fabaceae</taxon>
        <taxon>Papilionoideae</taxon>
        <taxon>50 kb inversion clade</taxon>
        <taxon>dalbergioids sensu lato</taxon>
        <taxon>Dalbergieae</taxon>
        <taxon>Pterocarpus clade</taxon>
        <taxon>Arachis</taxon>
    </lineage>
</organism>
<dbReference type="AlphaFoldDB" id="A0A6B9VFM0"/>
<dbReference type="InterPro" id="IPR056839">
    <property type="entry name" value="Receiver_AHK4/CRE1_1st"/>
</dbReference>
<evidence type="ECO:0000313" key="2">
    <source>
        <dbReference type="EMBL" id="QHN79875.1"/>
    </source>
</evidence>